<dbReference type="GO" id="GO:0008270">
    <property type="term" value="F:zinc ion binding"/>
    <property type="evidence" value="ECO:0007669"/>
    <property type="project" value="InterPro"/>
</dbReference>
<keyword evidence="3" id="KW-1185">Reference proteome</keyword>
<dbReference type="AlphaFoldDB" id="A0A8X6W8T3"/>
<evidence type="ECO:0000259" key="1">
    <source>
        <dbReference type="PROSITE" id="PS00028"/>
    </source>
</evidence>
<sequence length="193" mass="22486">MSGKSSHILKIECRICNLGFTGVIPCATHLLSKSHSRKKFKSSPTDTSPPTEVAKMDLQEWILAKSEEMSQLLYCEVCDVKATSVEPMLEHYQSQKHAKNVHFHAVTKKHVDIKTYQMRLQRLIKENQDRSRGVFRCGRCFLIFPTKNKYKTHMKSKRHYTRLNVIRSAKIIAKFKNDLRWVSDKSMAQKIDF</sequence>
<dbReference type="SMART" id="SM00451">
    <property type="entry name" value="ZnF_U1"/>
    <property type="match status" value="3"/>
</dbReference>
<dbReference type="Proteomes" id="UP000887159">
    <property type="component" value="Unassembled WGS sequence"/>
</dbReference>
<feature type="domain" description="C2H2-type" evidence="1">
    <location>
        <begin position="137"/>
        <end position="159"/>
    </location>
</feature>
<evidence type="ECO:0000313" key="3">
    <source>
        <dbReference type="Proteomes" id="UP000887159"/>
    </source>
</evidence>
<dbReference type="InterPro" id="IPR013087">
    <property type="entry name" value="Znf_C2H2_type"/>
</dbReference>
<dbReference type="SUPFAM" id="SSF57667">
    <property type="entry name" value="beta-beta-alpha zinc fingers"/>
    <property type="match status" value="2"/>
</dbReference>
<dbReference type="PANTHER" id="PTHR45762">
    <property type="entry name" value="ZINC FINGER RNA-BINDING PROTEIN"/>
    <property type="match status" value="1"/>
</dbReference>
<dbReference type="GO" id="GO:0003676">
    <property type="term" value="F:nucleic acid binding"/>
    <property type="evidence" value="ECO:0007669"/>
    <property type="project" value="InterPro"/>
</dbReference>
<dbReference type="SMART" id="SM00355">
    <property type="entry name" value="ZnF_C2H2"/>
    <property type="match status" value="3"/>
</dbReference>
<comment type="caution">
    <text evidence="2">The sequence shown here is derived from an EMBL/GenBank/DDBJ whole genome shotgun (WGS) entry which is preliminary data.</text>
</comment>
<protein>
    <submittedName>
        <fullName evidence="2">C2H2-type domain-containing protein</fullName>
    </submittedName>
</protein>
<accession>A0A8X6W8T3</accession>
<dbReference type="EMBL" id="BMAU01021393">
    <property type="protein sequence ID" value="GFY30472.1"/>
    <property type="molecule type" value="Genomic_DNA"/>
</dbReference>
<proteinExistence type="predicted"/>
<dbReference type="PROSITE" id="PS00028">
    <property type="entry name" value="ZINC_FINGER_C2H2_1"/>
    <property type="match status" value="2"/>
</dbReference>
<feature type="domain" description="C2H2-type" evidence="1">
    <location>
        <begin position="13"/>
        <end position="35"/>
    </location>
</feature>
<dbReference type="InterPro" id="IPR003604">
    <property type="entry name" value="Matrin/U1-like-C_Znf_C2H2"/>
</dbReference>
<dbReference type="PANTHER" id="PTHR45762:SF3">
    <property type="entry name" value="ZINC-FINGER PROTEIN AT 72D, ISOFORM B"/>
    <property type="match status" value="1"/>
</dbReference>
<name>A0A8X6W8T3_TRICX</name>
<dbReference type="InterPro" id="IPR036236">
    <property type="entry name" value="Znf_C2H2_sf"/>
</dbReference>
<dbReference type="Gene3D" id="3.30.160.60">
    <property type="entry name" value="Classic Zinc Finger"/>
    <property type="match status" value="1"/>
</dbReference>
<gene>
    <name evidence="2" type="primary">AVEN_225933_1</name>
    <name evidence="2" type="ORF">TNCV_3522351</name>
</gene>
<dbReference type="Pfam" id="PF12874">
    <property type="entry name" value="zf-met"/>
    <property type="match status" value="1"/>
</dbReference>
<organism evidence="2 3">
    <name type="scientific">Trichonephila clavipes</name>
    <name type="common">Golden silk orbweaver</name>
    <name type="synonym">Nephila clavipes</name>
    <dbReference type="NCBI Taxonomy" id="2585209"/>
    <lineage>
        <taxon>Eukaryota</taxon>
        <taxon>Metazoa</taxon>
        <taxon>Ecdysozoa</taxon>
        <taxon>Arthropoda</taxon>
        <taxon>Chelicerata</taxon>
        <taxon>Arachnida</taxon>
        <taxon>Araneae</taxon>
        <taxon>Araneomorphae</taxon>
        <taxon>Entelegynae</taxon>
        <taxon>Araneoidea</taxon>
        <taxon>Nephilidae</taxon>
        <taxon>Trichonephila</taxon>
    </lineage>
</organism>
<evidence type="ECO:0000313" key="2">
    <source>
        <dbReference type="EMBL" id="GFY30472.1"/>
    </source>
</evidence>
<reference evidence="2" key="1">
    <citation type="submission" date="2020-08" db="EMBL/GenBank/DDBJ databases">
        <title>Multicomponent nature underlies the extraordinary mechanical properties of spider dragline silk.</title>
        <authorList>
            <person name="Kono N."/>
            <person name="Nakamura H."/>
            <person name="Mori M."/>
            <person name="Yoshida Y."/>
            <person name="Ohtoshi R."/>
            <person name="Malay A.D."/>
            <person name="Moran D.A.P."/>
            <person name="Tomita M."/>
            <person name="Numata K."/>
            <person name="Arakawa K."/>
        </authorList>
    </citation>
    <scope>NUCLEOTIDE SEQUENCE</scope>
</reference>